<accession>A0A7C4HC05</accession>
<organism evidence="5">
    <name type="scientific">Staphylothermus marinus</name>
    <dbReference type="NCBI Taxonomy" id="2280"/>
    <lineage>
        <taxon>Archaea</taxon>
        <taxon>Thermoproteota</taxon>
        <taxon>Thermoprotei</taxon>
        <taxon>Desulfurococcales</taxon>
        <taxon>Desulfurococcaceae</taxon>
        <taxon>Staphylothermus</taxon>
    </lineage>
</organism>
<dbReference type="GO" id="GO:0004582">
    <property type="term" value="F:dolichyl-phosphate beta-D-mannosyltransferase activity"/>
    <property type="evidence" value="ECO:0007669"/>
    <property type="project" value="InterPro"/>
</dbReference>
<evidence type="ECO:0000256" key="2">
    <source>
        <dbReference type="ARBA" id="ARBA00022676"/>
    </source>
</evidence>
<comment type="caution">
    <text evidence="5">The sequence shown here is derived from an EMBL/GenBank/DDBJ whole genome shotgun (WGS) entry which is preliminary data.</text>
</comment>
<evidence type="ECO:0000259" key="4">
    <source>
        <dbReference type="Pfam" id="PF00535"/>
    </source>
</evidence>
<feature type="domain" description="Glycosyltransferase 2-like" evidence="4">
    <location>
        <begin position="7"/>
        <end position="175"/>
    </location>
</feature>
<reference evidence="5" key="1">
    <citation type="journal article" date="2020" name="mSystems">
        <title>Genome- and Community-Level Interaction Insights into Carbon Utilization and Element Cycling Functions of Hydrothermarchaeota in Hydrothermal Sediment.</title>
        <authorList>
            <person name="Zhou Z."/>
            <person name="Liu Y."/>
            <person name="Xu W."/>
            <person name="Pan J."/>
            <person name="Luo Z.H."/>
            <person name="Li M."/>
        </authorList>
    </citation>
    <scope>NUCLEOTIDE SEQUENCE [LARGE SCALE GENOMIC DNA]</scope>
    <source>
        <strain evidence="6">SpSt-622</strain>
        <strain evidence="5">SpSt-642</strain>
    </source>
</reference>
<dbReference type="InterPro" id="IPR039528">
    <property type="entry name" value="DPM1-like"/>
</dbReference>
<dbReference type="GO" id="GO:0016020">
    <property type="term" value="C:membrane"/>
    <property type="evidence" value="ECO:0007669"/>
    <property type="project" value="GOC"/>
</dbReference>
<keyword evidence="2" id="KW-0328">Glycosyltransferase</keyword>
<dbReference type="SUPFAM" id="SSF53448">
    <property type="entry name" value="Nucleotide-diphospho-sugar transferases"/>
    <property type="match status" value="1"/>
</dbReference>
<dbReference type="GO" id="GO:0006488">
    <property type="term" value="P:dolichol-linked oligosaccharide biosynthetic process"/>
    <property type="evidence" value="ECO:0007669"/>
    <property type="project" value="TreeGrafter"/>
</dbReference>
<dbReference type="EMBL" id="DTAN01000034">
    <property type="protein sequence ID" value="HGU64735.1"/>
    <property type="molecule type" value="Genomic_DNA"/>
</dbReference>
<dbReference type="PANTHER" id="PTHR43398:SF1">
    <property type="entry name" value="DOLICHOL-PHOSPHATE MANNOSYLTRANSFERASE SUBUNIT 1"/>
    <property type="match status" value="1"/>
</dbReference>
<comment type="similarity">
    <text evidence="1">Belongs to the glycosyltransferase 2 family.</text>
</comment>
<sequence>MSKCIGIVIPTYNEKDNIIPLIKSIFETLSNIGLKHYVIVVDDNSPDGTANVVREYFKTIDNVEVIVRPGKMGLGSAILTGFQKILDKECITHIITMDADFSHDPRDLKIMLSDLNKADIIIGSRYVENGEIIGWSFKRRLISIIANNIVKILYRTGLKDHTSNYRVYSRRAIEYILKYSTTSSYEWVVESLLICKALGLKIVEKPVRFVDRKKGSSKLSLRDIVKWFLFILKYRLKYSMLKKKTL</sequence>
<dbReference type="Gene3D" id="3.90.550.10">
    <property type="entry name" value="Spore Coat Polysaccharide Biosynthesis Protein SpsA, Chain A"/>
    <property type="match status" value="1"/>
</dbReference>
<dbReference type="PANTHER" id="PTHR43398">
    <property type="entry name" value="DOLICHOL-PHOSPHATE MANNOSYLTRANSFERASE SUBUNIT 1"/>
    <property type="match status" value="1"/>
</dbReference>
<proteinExistence type="inferred from homology"/>
<dbReference type="Pfam" id="PF00535">
    <property type="entry name" value="Glycos_transf_2"/>
    <property type="match status" value="1"/>
</dbReference>
<name>A0A7C4HC05_STAMA</name>
<dbReference type="EMBL" id="DTBJ01000033">
    <property type="protein sequence ID" value="HGM58830.1"/>
    <property type="molecule type" value="Genomic_DNA"/>
</dbReference>
<dbReference type="GO" id="GO:0006506">
    <property type="term" value="P:GPI anchor biosynthetic process"/>
    <property type="evidence" value="ECO:0007669"/>
    <property type="project" value="TreeGrafter"/>
</dbReference>
<dbReference type="FunFam" id="3.90.550.10:FF:000122">
    <property type="entry name" value="Dolichol-phosphate mannosyltransferase subunit 1"/>
    <property type="match status" value="1"/>
</dbReference>
<dbReference type="InterPro" id="IPR029044">
    <property type="entry name" value="Nucleotide-diphossugar_trans"/>
</dbReference>
<protein>
    <submittedName>
        <fullName evidence="5">Polyprenol monophosphomannose synthase</fullName>
    </submittedName>
</protein>
<gene>
    <name evidence="6" type="ORF">ENT92_00765</name>
    <name evidence="5" type="ORF">ENU14_04520</name>
</gene>
<dbReference type="GO" id="GO:0035269">
    <property type="term" value="P:protein O-linked glycosylation via mannose"/>
    <property type="evidence" value="ECO:0007669"/>
    <property type="project" value="TreeGrafter"/>
</dbReference>
<evidence type="ECO:0000313" key="6">
    <source>
        <dbReference type="EMBL" id="HGU64735.1"/>
    </source>
</evidence>
<evidence type="ECO:0000313" key="5">
    <source>
        <dbReference type="EMBL" id="HGM58830.1"/>
    </source>
</evidence>
<keyword evidence="3" id="KW-0808">Transferase</keyword>
<dbReference type="CDD" id="cd06442">
    <property type="entry name" value="DPM1_like"/>
    <property type="match status" value="1"/>
</dbReference>
<dbReference type="AlphaFoldDB" id="A0A7C4HC05"/>
<evidence type="ECO:0000256" key="1">
    <source>
        <dbReference type="ARBA" id="ARBA00006739"/>
    </source>
</evidence>
<dbReference type="InterPro" id="IPR001173">
    <property type="entry name" value="Glyco_trans_2-like"/>
</dbReference>
<evidence type="ECO:0000256" key="3">
    <source>
        <dbReference type="ARBA" id="ARBA00022679"/>
    </source>
</evidence>